<dbReference type="PROSITE" id="PS00518">
    <property type="entry name" value="ZF_RING_1"/>
    <property type="match status" value="1"/>
</dbReference>
<feature type="coiled-coil region" evidence="5">
    <location>
        <begin position="157"/>
        <end position="191"/>
    </location>
</feature>
<dbReference type="InterPro" id="IPR017907">
    <property type="entry name" value="Znf_RING_CS"/>
</dbReference>
<keyword evidence="1" id="KW-0479">Metal-binding</keyword>
<dbReference type="AlphaFoldDB" id="A0A8B7Y5N6"/>
<organism evidence="7 8">
    <name type="scientific">Acanthaster planci</name>
    <name type="common">Crown-of-thorns starfish</name>
    <dbReference type="NCBI Taxonomy" id="133434"/>
    <lineage>
        <taxon>Eukaryota</taxon>
        <taxon>Metazoa</taxon>
        <taxon>Echinodermata</taxon>
        <taxon>Eleutherozoa</taxon>
        <taxon>Asterozoa</taxon>
        <taxon>Asteroidea</taxon>
        <taxon>Valvatacea</taxon>
        <taxon>Valvatida</taxon>
        <taxon>Acanthasteridae</taxon>
        <taxon>Acanthaster</taxon>
    </lineage>
</organism>
<dbReference type="PROSITE" id="PS50089">
    <property type="entry name" value="ZF_RING_2"/>
    <property type="match status" value="1"/>
</dbReference>
<dbReference type="PANTHER" id="PTHR10131">
    <property type="entry name" value="TNF RECEPTOR ASSOCIATED FACTOR"/>
    <property type="match status" value="1"/>
</dbReference>
<dbReference type="GO" id="GO:0008270">
    <property type="term" value="F:zinc ion binding"/>
    <property type="evidence" value="ECO:0007669"/>
    <property type="project" value="UniProtKB-KW"/>
</dbReference>
<dbReference type="InterPro" id="IPR001841">
    <property type="entry name" value="Znf_RING"/>
</dbReference>
<dbReference type="PANTHER" id="PTHR10131:SF157">
    <property type="entry name" value="RECEPTOR-ASSOCIATED FACTOR, PUTATIVE-RELATED"/>
    <property type="match status" value="1"/>
</dbReference>
<dbReference type="GO" id="GO:0043122">
    <property type="term" value="P:regulation of canonical NF-kappaB signal transduction"/>
    <property type="evidence" value="ECO:0007669"/>
    <property type="project" value="TreeGrafter"/>
</dbReference>
<dbReference type="InterPro" id="IPR013083">
    <property type="entry name" value="Znf_RING/FYVE/PHD"/>
</dbReference>
<reference evidence="8" key="1">
    <citation type="submission" date="2025-08" db="UniProtKB">
        <authorList>
            <consortium name="RefSeq"/>
        </authorList>
    </citation>
    <scope>IDENTIFICATION</scope>
</reference>
<evidence type="ECO:0000313" key="7">
    <source>
        <dbReference type="Proteomes" id="UP000694845"/>
    </source>
</evidence>
<evidence type="ECO:0000313" key="8">
    <source>
        <dbReference type="RefSeq" id="XP_022087660.1"/>
    </source>
</evidence>
<dbReference type="GeneID" id="110977669"/>
<dbReference type="Proteomes" id="UP000694845">
    <property type="component" value="Unplaced"/>
</dbReference>
<gene>
    <name evidence="8" type="primary">LOC110977669</name>
</gene>
<dbReference type="Gene3D" id="3.30.40.10">
    <property type="entry name" value="Zinc/RING finger domain, C3HC4 (zinc finger)"/>
    <property type="match status" value="2"/>
</dbReference>
<dbReference type="OrthoDB" id="1630758at2759"/>
<keyword evidence="2 4" id="KW-0863">Zinc-finger</keyword>
<evidence type="ECO:0000256" key="2">
    <source>
        <dbReference type="ARBA" id="ARBA00022771"/>
    </source>
</evidence>
<dbReference type="RefSeq" id="XP_022087660.1">
    <property type="nucleotide sequence ID" value="XM_022231968.1"/>
</dbReference>
<dbReference type="OMA" id="YASNWFS"/>
<evidence type="ECO:0000256" key="5">
    <source>
        <dbReference type="SAM" id="Coils"/>
    </source>
</evidence>
<evidence type="ECO:0000256" key="4">
    <source>
        <dbReference type="PROSITE-ProRule" id="PRU00175"/>
    </source>
</evidence>
<proteinExistence type="predicted"/>
<feature type="domain" description="RING-type" evidence="6">
    <location>
        <begin position="18"/>
        <end position="58"/>
    </location>
</feature>
<dbReference type="Pfam" id="PF13923">
    <property type="entry name" value="zf-C3HC4_2"/>
    <property type="match status" value="1"/>
</dbReference>
<evidence type="ECO:0000256" key="1">
    <source>
        <dbReference type="ARBA" id="ARBA00022723"/>
    </source>
</evidence>
<dbReference type="KEGG" id="aplc:110977669"/>
<keyword evidence="7" id="KW-1185">Reference proteome</keyword>
<dbReference type="SUPFAM" id="SSF49599">
    <property type="entry name" value="TRAF domain-like"/>
    <property type="match status" value="1"/>
</dbReference>
<evidence type="ECO:0000259" key="6">
    <source>
        <dbReference type="PROSITE" id="PS50089"/>
    </source>
</evidence>
<dbReference type="SMART" id="SM00184">
    <property type="entry name" value="RING"/>
    <property type="match status" value="1"/>
</dbReference>
<sequence length="333" mass="38040">MGYVSQRFVSKIDQNLLCGICKAVMKDAVLTRCGHAFCDQCLDTWLARPLSGSCPQCRASVSKFQVSPVWAIREIVSNLTVECDYGDRGCRLVMRVESLEKHRASCAYAPVECAGCETVVSRYELPHHQGVCAKIAATANEPDLDEPRVREWSDQLVEDLEAKLCKTEQQLKQTKKRLETSESNGRKLERDLCEARLQLQRKQGECTFLHLSSNPEFDHQYPYGFSPESISKLSLLIACHLLRKPDYMDRNRIFNCIKRCYDSFARCGSHFEHDVHMLVATAYASNWFTENQRINFHCWLQSIARYRKYADLSGPPHPGCTASVIRRTTSLRS</sequence>
<name>A0A8B7Y5N6_ACAPL</name>
<accession>A0A8B7Y5N6</accession>
<dbReference type="SUPFAM" id="SSF57850">
    <property type="entry name" value="RING/U-box"/>
    <property type="match status" value="1"/>
</dbReference>
<keyword evidence="5" id="KW-0175">Coiled coil</keyword>
<protein>
    <submittedName>
        <fullName evidence="8">Tripartite motif-containing protein 26-like</fullName>
    </submittedName>
</protein>
<evidence type="ECO:0000256" key="3">
    <source>
        <dbReference type="ARBA" id="ARBA00022833"/>
    </source>
</evidence>
<keyword evidence="3" id="KW-0862">Zinc</keyword>